<dbReference type="EMBL" id="BMAO01022764">
    <property type="protein sequence ID" value="GFQ84141.1"/>
    <property type="molecule type" value="Genomic_DNA"/>
</dbReference>
<sequence length="120" mass="13525">MENYLHLVFCSEFSISSFKSAFKGSCVKFYRFLLKEQLTINMSSIIDFVTILTLSAIVIVTANPEEKGQENLQDLAIANNEFAFNLLRKVNDSRNAFLSPFSISQVFGMLFYGARGDTAE</sequence>
<evidence type="ECO:0000313" key="4">
    <source>
        <dbReference type="EMBL" id="GFQ84141.1"/>
    </source>
</evidence>
<evidence type="ECO:0000256" key="2">
    <source>
        <dbReference type="ARBA" id="ARBA00022900"/>
    </source>
</evidence>
<accession>A0A8X6KTW6</accession>
<dbReference type="InterPro" id="IPR023796">
    <property type="entry name" value="Serpin_dom"/>
</dbReference>
<organism evidence="4 5">
    <name type="scientific">Trichonephila clavata</name>
    <name type="common">Joro spider</name>
    <name type="synonym">Nephila clavata</name>
    <dbReference type="NCBI Taxonomy" id="2740835"/>
    <lineage>
        <taxon>Eukaryota</taxon>
        <taxon>Metazoa</taxon>
        <taxon>Ecdysozoa</taxon>
        <taxon>Arthropoda</taxon>
        <taxon>Chelicerata</taxon>
        <taxon>Arachnida</taxon>
        <taxon>Araneae</taxon>
        <taxon>Araneomorphae</taxon>
        <taxon>Entelegynae</taxon>
        <taxon>Araneoidea</taxon>
        <taxon>Nephilidae</taxon>
        <taxon>Trichonephila</taxon>
    </lineage>
</organism>
<dbReference type="InterPro" id="IPR036186">
    <property type="entry name" value="Serpin_sf"/>
</dbReference>
<reference evidence="4" key="1">
    <citation type="submission" date="2020-07" db="EMBL/GenBank/DDBJ databases">
        <title>Multicomponent nature underlies the extraordinary mechanical properties of spider dragline silk.</title>
        <authorList>
            <person name="Kono N."/>
            <person name="Nakamura H."/>
            <person name="Mori M."/>
            <person name="Yoshida Y."/>
            <person name="Ohtoshi R."/>
            <person name="Malay A.D."/>
            <person name="Moran D.A.P."/>
            <person name="Tomita M."/>
            <person name="Numata K."/>
            <person name="Arakawa K."/>
        </authorList>
    </citation>
    <scope>NUCLEOTIDE SEQUENCE</scope>
</reference>
<evidence type="ECO:0000256" key="1">
    <source>
        <dbReference type="ARBA" id="ARBA00022690"/>
    </source>
</evidence>
<evidence type="ECO:0000313" key="5">
    <source>
        <dbReference type="Proteomes" id="UP000887116"/>
    </source>
</evidence>
<dbReference type="Proteomes" id="UP000887116">
    <property type="component" value="Unassembled WGS sequence"/>
</dbReference>
<keyword evidence="2" id="KW-0722">Serine protease inhibitor</keyword>
<keyword evidence="5" id="KW-1185">Reference proteome</keyword>
<feature type="domain" description="Serpin" evidence="3">
    <location>
        <begin position="78"/>
        <end position="120"/>
    </location>
</feature>
<gene>
    <name evidence="4" type="ORF">TNCT_705611</name>
</gene>
<dbReference type="SUPFAM" id="SSF56574">
    <property type="entry name" value="Serpins"/>
    <property type="match status" value="1"/>
</dbReference>
<protein>
    <recommendedName>
        <fullName evidence="3">Serpin domain-containing protein</fullName>
    </recommendedName>
</protein>
<evidence type="ECO:0000259" key="3">
    <source>
        <dbReference type="Pfam" id="PF00079"/>
    </source>
</evidence>
<comment type="caution">
    <text evidence="4">The sequence shown here is derived from an EMBL/GenBank/DDBJ whole genome shotgun (WGS) entry which is preliminary data.</text>
</comment>
<dbReference type="GO" id="GO:0004867">
    <property type="term" value="F:serine-type endopeptidase inhibitor activity"/>
    <property type="evidence" value="ECO:0007669"/>
    <property type="project" value="UniProtKB-KW"/>
</dbReference>
<name>A0A8X6KTW6_TRICU</name>
<dbReference type="Gene3D" id="3.30.497.10">
    <property type="entry name" value="Antithrombin, subunit I, domain 2"/>
    <property type="match status" value="1"/>
</dbReference>
<proteinExistence type="predicted"/>
<dbReference type="OrthoDB" id="6434942at2759"/>
<dbReference type="AlphaFoldDB" id="A0A8X6KTW6"/>
<feature type="non-terminal residue" evidence="4">
    <location>
        <position position="1"/>
    </location>
</feature>
<dbReference type="InterPro" id="IPR042178">
    <property type="entry name" value="Serpin_sf_1"/>
</dbReference>
<dbReference type="Pfam" id="PF00079">
    <property type="entry name" value="Serpin"/>
    <property type="match status" value="1"/>
</dbReference>
<keyword evidence="1" id="KW-0646">Protease inhibitor</keyword>